<sequence>MGKSQDAFSWKDGRTPLCPVHSRIKLEILRDYLMAYFPTISQNMRMDYVNIELIDAFAGGGVLIDAETKSPINGSPKVMIGAVRDSEAAIAARKTKPFRINARFHFSDADRDAHLRLKTDLADSRYREDVESGKILVDNLKFDRFLSVVLERIKSRPRQKAIFFLDQCGWNQATLRDCNRILNHLPKAEIIWNISVESLAMFANDKDAFRVATDKFGVDLGDAISARDNAVRLSDWRKSLVSHYLNEIKQNCVAKFVSPFMVQHSGWGYWLLHLSNHKEANDVMKVTHWRHQNNSLHEGFPGLRMLEFNRDNWNQSSFFRFDAEANLATREALLNELGPQIRRLGEAPTVGQLIDSVANETPADRQRIIESLGDLKAESACRFIGPAGEKRIHIPQSLDDRIVLSEHRPMYLPGIN</sequence>
<keyword evidence="2" id="KW-1185">Reference proteome</keyword>
<dbReference type="InterPro" id="IPR031009">
    <property type="entry name" value="Tcm_partner"/>
</dbReference>
<dbReference type="EMBL" id="CP042914">
    <property type="protein sequence ID" value="QEG41313.1"/>
    <property type="molecule type" value="Genomic_DNA"/>
</dbReference>
<reference evidence="1 2" key="1">
    <citation type="submission" date="2019-08" db="EMBL/GenBank/DDBJ databases">
        <title>Deep-cultivation of Planctomycetes and their phenomic and genomic characterization uncovers novel biology.</title>
        <authorList>
            <person name="Wiegand S."/>
            <person name="Jogler M."/>
            <person name="Boedeker C."/>
            <person name="Pinto D."/>
            <person name="Vollmers J."/>
            <person name="Rivas-Marin E."/>
            <person name="Kohn T."/>
            <person name="Peeters S.H."/>
            <person name="Heuer A."/>
            <person name="Rast P."/>
            <person name="Oberbeckmann S."/>
            <person name="Bunk B."/>
            <person name="Jeske O."/>
            <person name="Meyerdierks A."/>
            <person name="Storesund J.E."/>
            <person name="Kallscheuer N."/>
            <person name="Luecker S."/>
            <person name="Lage O.M."/>
            <person name="Pohl T."/>
            <person name="Merkel B.J."/>
            <person name="Hornburger P."/>
            <person name="Mueller R.-W."/>
            <person name="Bruemmer F."/>
            <person name="Labrenz M."/>
            <person name="Spormann A.M."/>
            <person name="Op den Camp H."/>
            <person name="Overmann J."/>
            <person name="Amann R."/>
            <person name="Jetten M.S.M."/>
            <person name="Mascher T."/>
            <person name="Medema M.H."/>
            <person name="Devos D.P."/>
            <person name="Kaster A.-K."/>
            <person name="Ovreas L."/>
            <person name="Rohde M."/>
            <person name="Galperin M.Y."/>
            <person name="Jogler C."/>
        </authorList>
    </citation>
    <scope>NUCLEOTIDE SEQUENCE [LARGE SCALE GENOMIC DNA]</scope>
    <source>
        <strain evidence="1 2">UC8</strain>
    </source>
</reference>
<protein>
    <recommendedName>
        <fullName evidence="3">Three-Cys-motif partner protein TcmP</fullName>
    </recommendedName>
</protein>
<accession>A0A5B9R525</accession>
<evidence type="ECO:0008006" key="3">
    <source>
        <dbReference type="Google" id="ProtNLM"/>
    </source>
</evidence>
<evidence type="ECO:0000313" key="2">
    <source>
        <dbReference type="Proteomes" id="UP000325286"/>
    </source>
</evidence>
<dbReference type="RefSeq" id="WP_068133597.1">
    <property type="nucleotide sequence ID" value="NZ_CP042914.1"/>
</dbReference>
<dbReference type="KEGG" id="rul:UC8_33320"/>
<gene>
    <name evidence="1" type="ORF">UC8_33320</name>
</gene>
<proteinExistence type="predicted"/>
<dbReference type="AlphaFoldDB" id="A0A5B9R525"/>
<dbReference type="Proteomes" id="UP000325286">
    <property type="component" value="Chromosome"/>
</dbReference>
<evidence type="ECO:0000313" key="1">
    <source>
        <dbReference type="EMBL" id="QEG41313.1"/>
    </source>
</evidence>
<organism evidence="1 2">
    <name type="scientific">Roseimaritima ulvae</name>
    <dbReference type="NCBI Taxonomy" id="980254"/>
    <lineage>
        <taxon>Bacteria</taxon>
        <taxon>Pseudomonadati</taxon>
        <taxon>Planctomycetota</taxon>
        <taxon>Planctomycetia</taxon>
        <taxon>Pirellulales</taxon>
        <taxon>Pirellulaceae</taxon>
        <taxon>Roseimaritima</taxon>
    </lineage>
</organism>
<name>A0A5B9R525_9BACT</name>
<dbReference type="NCBIfam" id="TIGR04474">
    <property type="entry name" value="tcm_partner"/>
    <property type="match status" value="1"/>
</dbReference>